<name>H1UC40_HARJA</name>
<comment type="similarity">
    <text evidence="2 15">Belongs to the complex I subunit 6 family.</text>
</comment>
<evidence type="ECO:0000313" key="17">
    <source>
        <dbReference type="EMBL" id="BAL43711.1"/>
    </source>
</evidence>
<keyword evidence="7 15" id="KW-0812">Transmembrane</keyword>
<comment type="subcellular location">
    <subcellularLocation>
        <location evidence="1 15">Mitochondrion membrane</location>
        <topology evidence="1 15">Multi-pass membrane protein</topology>
    </subcellularLocation>
</comment>
<feature type="signal peptide" evidence="16">
    <location>
        <begin position="1"/>
        <end position="18"/>
    </location>
</feature>
<keyword evidence="11 15" id="KW-0520">NAD</keyword>
<dbReference type="InterPro" id="IPR001457">
    <property type="entry name" value="NADH_UbQ/plastoQ_OxRdtase_su6"/>
</dbReference>
<evidence type="ECO:0000256" key="3">
    <source>
        <dbReference type="ARBA" id="ARBA00012944"/>
    </source>
</evidence>
<dbReference type="GO" id="GO:0031966">
    <property type="term" value="C:mitochondrial membrane"/>
    <property type="evidence" value="ECO:0007669"/>
    <property type="project" value="UniProtKB-SubCell"/>
</dbReference>
<comment type="function">
    <text evidence="15">Core subunit of the mitochondrial membrane respiratory chain NADH dehydrogenase (Complex I) which catalyzes electron transfer from NADH through the respiratory chain, using ubiquinone as an electron acceptor. Essential for the catalytic activity and assembly of complex I.</text>
</comment>
<dbReference type="CTD" id="4541"/>
<evidence type="ECO:0000256" key="7">
    <source>
        <dbReference type="ARBA" id="ARBA00022692"/>
    </source>
</evidence>
<feature type="chain" id="PRO_5003554684" description="NADH-ubiquinone oxidoreductase chain 6" evidence="16">
    <location>
        <begin position="19"/>
        <end position="173"/>
    </location>
</feature>
<dbReference type="GeneID" id="11538470"/>
<evidence type="ECO:0000256" key="6">
    <source>
        <dbReference type="ARBA" id="ARBA00022660"/>
    </source>
</evidence>
<feature type="transmembrane region" description="Helical" evidence="15">
    <location>
        <begin position="133"/>
        <end position="159"/>
    </location>
</feature>
<accession>H1UC40</accession>
<evidence type="ECO:0000256" key="14">
    <source>
        <dbReference type="ARBA" id="ARBA00049551"/>
    </source>
</evidence>
<feature type="transmembrane region" description="Helical" evidence="15">
    <location>
        <begin position="28"/>
        <end position="49"/>
    </location>
</feature>
<evidence type="ECO:0000256" key="11">
    <source>
        <dbReference type="ARBA" id="ARBA00023027"/>
    </source>
</evidence>
<dbReference type="Pfam" id="PF00499">
    <property type="entry name" value="Oxidored_q3"/>
    <property type="match status" value="1"/>
</dbReference>
<keyword evidence="13 15" id="KW-0472">Membrane</keyword>
<dbReference type="PANTHER" id="PTHR11435">
    <property type="entry name" value="NADH UBIQUINONE OXIDOREDUCTASE SUBUNIT ND6"/>
    <property type="match status" value="1"/>
</dbReference>
<keyword evidence="10 15" id="KW-1133">Transmembrane helix</keyword>
<evidence type="ECO:0000256" key="12">
    <source>
        <dbReference type="ARBA" id="ARBA00023128"/>
    </source>
</evidence>
<evidence type="ECO:0000256" key="4">
    <source>
        <dbReference type="ARBA" id="ARBA00021095"/>
    </source>
</evidence>
<keyword evidence="5 15" id="KW-0813">Transport</keyword>
<dbReference type="GO" id="GO:0008137">
    <property type="term" value="F:NADH dehydrogenase (ubiquinone) activity"/>
    <property type="evidence" value="ECO:0007669"/>
    <property type="project" value="UniProtKB-UniRule"/>
</dbReference>
<organism evidence="17">
    <name type="scientific">Harengula jaguana</name>
    <name type="common">Scaled sardine</name>
    <dbReference type="NCBI Taxonomy" id="224705"/>
    <lineage>
        <taxon>Eukaryota</taxon>
        <taxon>Metazoa</taxon>
        <taxon>Chordata</taxon>
        <taxon>Craniata</taxon>
        <taxon>Vertebrata</taxon>
        <taxon>Euteleostomi</taxon>
        <taxon>Actinopterygii</taxon>
        <taxon>Neopterygii</taxon>
        <taxon>Teleostei</taxon>
        <taxon>Clupei</taxon>
        <taxon>Clupeiformes</taxon>
        <taxon>Clupeoidei</taxon>
        <taxon>Clupeidae</taxon>
        <taxon>Harengula</taxon>
    </lineage>
</organism>
<sequence length="173" mass="18768">MELTFGFLYLWFLIGTVAVTSNPSPQFGILGIVLVSTVGCSVLALLGYIIFAMILFFIYVGGMLVVFAYTAALAADPFPESWSEVTVFEYMVYLCLGVVVGLMYATPVIIEYSTAAWSAAKEFSVSQVDWSGLATLFAEGGLLLFVCGWNLLLALFVVLELVRGLSRGAMRVP</sequence>
<dbReference type="InterPro" id="IPR050269">
    <property type="entry name" value="ComplexI_Subunit6"/>
</dbReference>
<dbReference type="AlphaFoldDB" id="H1UC40"/>
<dbReference type="EMBL" id="AP011592">
    <property type="protein sequence ID" value="BAL43711.1"/>
    <property type="molecule type" value="Genomic_DNA"/>
</dbReference>
<evidence type="ECO:0000256" key="15">
    <source>
        <dbReference type="RuleBase" id="RU004430"/>
    </source>
</evidence>
<gene>
    <name evidence="17" type="primary">ND6</name>
</gene>
<evidence type="ECO:0000256" key="16">
    <source>
        <dbReference type="SAM" id="SignalP"/>
    </source>
</evidence>
<protein>
    <recommendedName>
        <fullName evidence="4 15">NADH-ubiquinone oxidoreductase chain 6</fullName>
        <ecNumber evidence="3 15">7.1.1.2</ecNumber>
    </recommendedName>
</protein>
<proteinExistence type="inferred from homology"/>
<evidence type="ECO:0000256" key="8">
    <source>
        <dbReference type="ARBA" id="ARBA00022967"/>
    </source>
</evidence>
<keyword evidence="16" id="KW-0732">Signal</keyword>
<dbReference type="RefSeq" id="YP_005087670.1">
    <property type="nucleotide sequence ID" value="NC_016667.1"/>
</dbReference>
<evidence type="ECO:0000256" key="9">
    <source>
        <dbReference type="ARBA" id="ARBA00022982"/>
    </source>
</evidence>
<dbReference type="InterPro" id="IPR042106">
    <property type="entry name" value="Nuo/plastoQ_OxRdtase_6_NuoJ"/>
</dbReference>
<geneLocation type="mitochondrion" evidence="17"/>
<dbReference type="Gene3D" id="1.20.120.1200">
    <property type="entry name" value="NADH-ubiquinone/plastoquinone oxidoreductase chain 6, subunit NuoJ"/>
    <property type="match status" value="1"/>
</dbReference>
<dbReference type="PANTHER" id="PTHR11435:SF1">
    <property type="entry name" value="NADH-UBIQUINONE OXIDOREDUCTASE CHAIN 6"/>
    <property type="match status" value="1"/>
</dbReference>
<evidence type="ECO:0000256" key="2">
    <source>
        <dbReference type="ARBA" id="ARBA00005698"/>
    </source>
</evidence>
<evidence type="ECO:0000256" key="10">
    <source>
        <dbReference type="ARBA" id="ARBA00022989"/>
    </source>
</evidence>
<reference evidence="17" key="1">
    <citation type="journal article" date="2013" name="PLoS ONE">
        <title>Mitogenomic evidence for an Indo-West Pacific origin of the Clupeoidei (Teleostei: Clupeiformes).</title>
        <authorList>
            <person name="Lavoue S."/>
            <person name="Miya M."/>
            <person name="Musikasinthorn P."/>
            <person name="Chen W.J."/>
            <person name="Nishida M."/>
        </authorList>
    </citation>
    <scope>NUCLEOTIDE SEQUENCE</scope>
</reference>
<feature type="transmembrane region" description="Helical" evidence="15">
    <location>
        <begin position="56"/>
        <end position="75"/>
    </location>
</feature>
<evidence type="ECO:0000256" key="5">
    <source>
        <dbReference type="ARBA" id="ARBA00022448"/>
    </source>
</evidence>
<evidence type="ECO:0000256" key="13">
    <source>
        <dbReference type="ARBA" id="ARBA00023136"/>
    </source>
</evidence>
<keyword evidence="8 15" id="KW-1278">Translocase</keyword>
<keyword evidence="12 15" id="KW-0496">Mitochondrion</keyword>
<feature type="transmembrane region" description="Helical" evidence="15">
    <location>
        <begin position="90"/>
        <end position="112"/>
    </location>
</feature>
<evidence type="ECO:0000256" key="1">
    <source>
        <dbReference type="ARBA" id="ARBA00004225"/>
    </source>
</evidence>
<comment type="catalytic activity">
    <reaction evidence="14 15">
        <text>a ubiquinone + NADH + 5 H(+)(in) = a ubiquinol + NAD(+) + 4 H(+)(out)</text>
        <dbReference type="Rhea" id="RHEA:29091"/>
        <dbReference type="Rhea" id="RHEA-COMP:9565"/>
        <dbReference type="Rhea" id="RHEA-COMP:9566"/>
        <dbReference type="ChEBI" id="CHEBI:15378"/>
        <dbReference type="ChEBI" id="CHEBI:16389"/>
        <dbReference type="ChEBI" id="CHEBI:17976"/>
        <dbReference type="ChEBI" id="CHEBI:57540"/>
        <dbReference type="ChEBI" id="CHEBI:57945"/>
        <dbReference type="EC" id="7.1.1.2"/>
    </reaction>
</comment>
<keyword evidence="15" id="KW-0830">Ubiquinone</keyword>
<dbReference type="EC" id="7.1.1.2" evidence="3 15"/>
<keyword evidence="9 15" id="KW-0249">Electron transport</keyword>
<keyword evidence="6 15" id="KW-0679">Respiratory chain</keyword>